<dbReference type="STRING" id="479434.Sthe_3128"/>
<evidence type="ECO:0000256" key="1">
    <source>
        <dbReference type="SAM" id="Phobius"/>
    </source>
</evidence>
<keyword evidence="1" id="KW-1133">Transmembrane helix</keyword>
<proteinExistence type="predicted"/>
<dbReference type="Proteomes" id="UP000002027">
    <property type="component" value="Chromosome 2"/>
</dbReference>
<dbReference type="EMBL" id="CP001824">
    <property type="protein sequence ID" value="ACZ40528.1"/>
    <property type="molecule type" value="Genomic_DNA"/>
</dbReference>
<name>D1C9N5_SPHTD</name>
<reference evidence="3" key="1">
    <citation type="submission" date="2009-11" db="EMBL/GenBank/DDBJ databases">
        <title>The complete chromosome 2 of Sphaerobacter thermophilus DSM 20745.</title>
        <authorList>
            <person name="Lucas S."/>
            <person name="Copeland A."/>
            <person name="Lapidus A."/>
            <person name="Glavina del Rio T."/>
            <person name="Dalin E."/>
            <person name="Tice H."/>
            <person name="Bruce D."/>
            <person name="Goodwin L."/>
            <person name="Pitluck S."/>
            <person name="Kyrpides N."/>
            <person name="Mavromatis K."/>
            <person name="Ivanova N."/>
            <person name="Mikhailova N."/>
            <person name="LaButti K.M."/>
            <person name="Clum A."/>
            <person name="Sun H.I."/>
            <person name="Brettin T."/>
            <person name="Detter J.C."/>
            <person name="Han C."/>
            <person name="Larimer F."/>
            <person name="Land M."/>
            <person name="Hauser L."/>
            <person name="Markowitz V."/>
            <person name="Cheng J.F."/>
            <person name="Hugenholtz P."/>
            <person name="Woyke T."/>
            <person name="Wu D."/>
            <person name="Steenblock K."/>
            <person name="Schneider S."/>
            <person name="Pukall R."/>
            <person name="Goeker M."/>
            <person name="Klenk H.P."/>
            <person name="Eisen J.A."/>
        </authorList>
    </citation>
    <scope>NUCLEOTIDE SEQUENCE [LARGE SCALE GENOMIC DNA]</scope>
    <source>
        <strain evidence="3">ATCC 49802 / DSM 20745 / S 6022</strain>
    </source>
</reference>
<protein>
    <submittedName>
        <fullName evidence="2">Uncharacterized protein</fullName>
    </submittedName>
</protein>
<dbReference type="KEGG" id="sti:Sthe_3128"/>
<dbReference type="InParanoid" id="D1C9N5"/>
<gene>
    <name evidence="2" type="ordered locus">Sthe_3128</name>
</gene>
<sequence>MIKKIWVPAVILPVIICAFIFLMIVGIGESLLFTSIEISGEAAVALGVSLLTIIAGVSWFVARRVDE</sequence>
<feature type="transmembrane region" description="Helical" evidence="1">
    <location>
        <begin position="42"/>
        <end position="62"/>
    </location>
</feature>
<keyword evidence="1" id="KW-0812">Transmembrane</keyword>
<keyword evidence="3" id="KW-1185">Reference proteome</keyword>
<dbReference type="AlphaFoldDB" id="D1C9N5"/>
<feature type="transmembrane region" description="Helical" evidence="1">
    <location>
        <begin position="5"/>
        <end position="27"/>
    </location>
</feature>
<reference evidence="2 3" key="2">
    <citation type="journal article" date="2010" name="Stand. Genomic Sci.">
        <title>Complete genome sequence of Desulfohalobium retbaense type strain (HR(100)).</title>
        <authorList>
            <person name="Spring S."/>
            <person name="Nolan M."/>
            <person name="Lapidus A."/>
            <person name="Glavina Del Rio T."/>
            <person name="Copeland A."/>
            <person name="Tice H."/>
            <person name="Cheng J.F."/>
            <person name="Lucas S."/>
            <person name="Land M."/>
            <person name="Chen F."/>
            <person name="Bruce D."/>
            <person name="Goodwin L."/>
            <person name="Pitluck S."/>
            <person name="Ivanova N."/>
            <person name="Mavromatis K."/>
            <person name="Mikhailova N."/>
            <person name="Pati A."/>
            <person name="Chen A."/>
            <person name="Palaniappan K."/>
            <person name="Hauser L."/>
            <person name="Chang Y.J."/>
            <person name="Jeffries C.D."/>
            <person name="Munk C."/>
            <person name="Kiss H."/>
            <person name="Chain P."/>
            <person name="Han C."/>
            <person name="Brettin T."/>
            <person name="Detter J.C."/>
            <person name="Schuler E."/>
            <person name="Goker M."/>
            <person name="Rohde M."/>
            <person name="Bristow J."/>
            <person name="Eisen J.A."/>
            <person name="Markowitz V."/>
            <person name="Hugenholtz P."/>
            <person name="Kyrpides N.C."/>
            <person name="Klenk H.P."/>
        </authorList>
    </citation>
    <scope>NUCLEOTIDE SEQUENCE [LARGE SCALE GENOMIC DNA]</scope>
    <source>
        <strain evidence="3">ATCC 49802 / DSM 20745 / S 6022</strain>
    </source>
</reference>
<dbReference type="HOGENOM" id="CLU_2810254_0_0_0"/>
<organism evidence="2 3">
    <name type="scientific">Sphaerobacter thermophilus (strain ATCC 49802 / DSM 20745 / KCCM 41009 / NCIMB 13125 / S 6022)</name>
    <dbReference type="NCBI Taxonomy" id="479434"/>
    <lineage>
        <taxon>Bacteria</taxon>
        <taxon>Pseudomonadati</taxon>
        <taxon>Thermomicrobiota</taxon>
        <taxon>Thermomicrobia</taxon>
        <taxon>Sphaerobacterales</taxon>
        <taxon>Sphaerobacterineae</taxon>
        <taxon>Sphaerobacteraceae</taxon>
        <taxon>Sphaerobacter</taxon>
    </lineage>
</organism>
<keyword evidence="1" id="KW-0472">Membrane</keyword>
<evidence type="ECO:0000313" key="3">
    <source>
        <dbReference type="Proteomes" id="UP000002027"/>
    </source>
</evidence>
<evidence type="ECO:0000313" key="2">
    <source>
        <dbReference type="EMBL" id="ACZ40528.1"/>
    </source>
</evidence>
<accession>D1C9N5</accession>
<dbReference type="RefSeq" id="WP_012873563.1">
    <property type="nucleotide sequence ID" value="NC_013524.1"/>
</dbReference>